<feature type="signal peptide" evidence="2">
    <location>
        <begin position="1"/>
        <end position="24"/>
    </location>
</feature>
<feature type="chain" id="PRO_5029579526" evidence="2">
    <location>
        <begin position="25"/>
        <end position="119"/>
    </location>
</feature>
<keyword evidence="4" id="KW-1185">Reference proteome</keyword>
<sequence>MLIIKLTHSFHSLIILISTRLLTAFQFNFNSMNSDFSLFDGITAEFPSRKSVQLSSPPLARPPHISTSATSYDHSQETKSALLLVADVSKKKARENNKGVRFEQELDGVDFFESVLCHC</sequence>
<dbReference type="Gramene" id="Kaladp0087s0006.1.v1.1">
    <property type="protein sequence ID" value="Kaladp0087s0006.1.v1.1.CDS.1"/>
    <property type="gene ID" value="Kaladp0087s0006.v1.1"/>
</dbReference>
<reference evidence="3" key="1">
    <citation type="submission" date="2021-01" db="UniProtKB">
        <authorList>
            <consortium name="EnsemblPlants"/>
        </authorList>
    </citation>
    <scope>IDENTIFICATION</scope>
</reference>
<keyword evidence="2" id="KW-0732">Signal</keyword>
<dbReference type="EnsemblPlants" id="Kaladp0087s0006.1.v1.1">
    <property type="protein sequence ID" value="Kaladp0087s0006.1.v1.1.CDS.1"/>
    <property type="gene ID" value="Kaladp0087s0006.v1.1"/>
</dbReference>
<proteinExistence type="predicted"/>
<dbReference type="AlphaFoldDB" id="A0A7N0UW36"/>
<name>A0A7N0UW36_KALFE</name>
<feature type="region of interest" description="Disordered" evidence="1">
    <location>
        <begin position="53"/>
        <end position="73"/>
    </location>
</feature>
<evidence type="ECO:0000256" key="2">
    <source>
        <dbReference type="SAM" id="SignalP"/>
    </source>
</evidence>
<evidence type="ECO:0000256" key="1">
    <source>
        <dbReference type="SAM" id="MobiDB-lite"/>
    </source>
</evidence>
<accession>A0A7N0UW36</accession>
<evidence type="ECO:0000313" key="4">
    <source>
        <dbReference type="Proteomes" id="UP000594263"/>
    </source>
</evidence>
<organism evidence="3 4">
    <name type="scientific">Kalanchoe fedtschenkoi</name>
    <name type="common">Lavender scallops</name>
    <name type="synonym">South American air plant</name>
    <dbReference type="NCBI Taxonomy" id="63787"/>
    <lineage>
        <taxon>Eukaryota</taxon>
        <taxon>Viridiplantae</taxon>
        <taxon>Streptophyta</taxon>
        <taxon>Embryophyta</taxon>
        <taxon>Tracheophyta</taxon>
        <taxon>Spermatophyta</taxon>
        <taxon>Magnoliopsida</taxon>
        <taxon>eudicotyledons</taxon>
        <taxon>Gunneridae</taxon>
        <taxon>Pentapetalae</taxon>
        <taxon>Saxifragales</taxon>
        <taxon>Crassulaceae</taxon>
        <taxon>Kalanchoe</taxon>
    </lineage>
</organism>
<protein>
    <submittedName>
        <fullName evidence="3">Uncharacterized protein</fullName>
    </submittedName>
</protein>
<dbReference type="Proteomes" id="UP000594263">
    <property type="component" value="Unplaced"/>
</dbReference>
<evidence type="ECO:0000313" key="3">
    <source>
        <dbReference type="EnsemblPlants" id="Kaladp0087s0006.1.v1.1.CDS.1"/>
    </source>
</evidence>